<dbReference type="OrthoDB" id="2574769at2"/>
<dbReference type="Proteomes" id="UP000027778">
    <property type="component" value="Unassembled WGS sequence"/>
</dbReference>
<keyword evidence="2" id="KW-1185">Reference proteome</keyword>
<gene>
    <name evidence="1" type="ORF">BAGA_08245</name>
</gene>
<dbReference type="STRING" id="574375.AZF08_15470"/>
<accession>A0A073KMC1</accession>
<dbReference type="AlphaFoldDB" id="A0A073KMC1"/>
<proteinExistence type="predicted"/>
<name>A0A073KMC1_9BACI</name>
<dbReference type="EMBL" id="JOTM01000015">
    <property type="protein sequence ID" value="KEK23478.1"/>
    <property type="molecule type" value="Genomic_DNA"/>
</dbReference>
<comment type="caution">
    <text evidence="1">The sequence shown here is derived from an EMBL/GenBank/DDBJ whole genome shotgun (WGS) entry which is preliminary data.</text>
</comment>
<evidence type="ECO:0000313" key="2">
    <source>
        <dbReference type="Proteomes" id="UP000027778"/>
    </source>
</evidence>
<reference evidence="1 2" key="1">
    <citation type="submission" date="2014-06" db="EMBL/GenBank/DDBJ databases">
        <title>Draft genome sequence of Bacillus gaemokensis JCM 15801 (MCCC 1A00707).</title>
        <authorList>
            <person name="Lai Q."/>
            <person name="Liu Y."/>
            <person name="Shao Z."/>
        </authorList>
    </citation>
    <scope>NUCLEOTIDE SEQUENCE [LARGE SCALE GENOMIC DNA]</scope>
    <source>
        <strain evidence="1 2">JCM 15801</strain>
    </source>
</reference>
<sequence>MQDTNVLKRGLSIVSRCKKETKDIWHAHFGVAAIASYFFSKENNLALDTVNQISSQTTAMLNKHALGETIDVMHGVDFQKAEDMILTALEKNINGLHWVGHNVIYTALSLLAIRELHNWGTQEDIEGIADLILSFEKTIPGRSWIGFSTSEVKRLQINNNDTISSINNPEKLSEFILKELSQFKVIYKAEAHHDLIGHMLTFSHALNILHDLGHVSFFKKGLVSLLKLVQVLRESQNLKLDEPIKLNSPVDCLPLVRKKQATALPTEELFWLKDHSHSDWDFGHQFKFSLSYFNHLQRASGYKDSTMENFRYIISF</sequence>
<organism evidence="1 2">
    <name type="scientific">Bacillus gaemokensis</name>
    <dbReference type="NCBI Taxonomy" id="574375"/>
    <lineage>
        <taxon>Bacteria</taxon>
        <taxon>Bacillati</taxon>
        <taxon>Bacillota</taxon>
        <taxon>Bacilli</taxon>
        <taxon>Bacillales</taxon>
        <taxon>Bacillaceae</taxon>
        <taxon>Bacillus</taxon>
        <taxon>Bacillus cereus group</taxon>
    </lineage>
</organism>
<dbReference type="RefSeq" id="WP_033675473.1">
    <property type="nucleotide sequence ID" value="NZ_JOTM01000015.1"/>
</dbReference>
<evidence type="ECO:0000313" key="1">
    <source>
        <dbReference type="EMBL" id="KEK23478.1"/>
    </source>
</evidence>
<protein>
    <submittedName>
        <fullName evidence="1">Uncharacterized protein</fullName>
    </submittedName>
</protein>